<proteinExistence type="predicted"/>
<dbReference type="EMBL" id="UWJD01000002">
    <property type="protein sequence ID" value="VCT84947.1"/>
    <property type="molecule type" value="Genomic_DNA"/>
</dbReference>
<dbReference type="Proteomes" id="UP000789738">
    <property type="component" value="Unassembled WGS sequence"/>
</dbReference>
<dbReference type="STRING" id="137838.GCA_001458595_03004"/>
<dbReference type="SUPFAM" id="SSF48239">
    <property type="entry name" value="Terpenoid cyclases/Protein prenyltransferases"/>
    <property type="match status" value="1"/>
</dbReference>
<evidence type="ECO:0000313" key="3">
    <source>
        <dbReference type="EMBL" id="VCT84947.1"/>
    </source>
</evidence>
<sequence>MKIINKESYEEIRTWIYRNARTIELSLWKYFFENGNKEDVVEALTFYQNEDGGFGNALEADSLNPNSSPYTTLYAINILKHIDFINLDHKIYKGILRYLENTEDCNEEGWFFTIPSNDNYAHAPWMTYSSEESRIQSIGLSAEIVSFILKNCNSESNLYKRALSIGKKLLNKLNTEKNLGEMGIGGYCVLLDTIKETTLKEYFDYDISLMKIKKLVNDSIERDMSKWQYYVDTPSRYIISPDSIFYKENEDIMQKELDYLIEIRPENNVWNITWSWFDNNEKYPKEFAISENWWKSYKAIEKMMLLRNFERIEI</sequence>
<dbReference type="AlphaFoldDB" id="A0A2A7MJQ7"/>
<evidence type="ECO:0000313" key="2">
    <source>
        <dbReference type="EMBL" id="PEG31571.1"/>
    </source>
</evidence>
<gene>
    <name evidence="1" type="ORF">CNEO_42760</name>
    <name evidence="3" type="ORF">CNEONATNEC25_02548</name>
    <name evidence="2" type="ORF">CQ394_07665</name>
</gene>
<evidence type="ECO:0008006" key="6">
    <source>
        <dbReference type="Google" id="ProtNLM"/>
    </source>
</evidence>
<evidence type="ECO:0000313" key="1">
    <source>
        <dbReference type="EMBL" id="CAG9706926.1"/>
    </source>
</evidence>
<dbReference type="InterPro" id="IPR008930">
    <property type="entry name" value="Terpenoid_cyclase/PrenylTrfase"/>
</dbReference>
<dbReference type="RefSeq" id="WP_058295726.1">
    <property type="nucleotide sequence ID" value="NZ_CAKJVE010000004.1"/>
</dbReference>
<dbReference type="Gene3D" id="1.50.10.20">
    <property type="match status" value="1"/>
</dbReference>
<protein>
    <recommendedName>
        <fullName evidence="6">Prenyltransferase</fullName>
    </recommendedName>
</protein>
<reference evidence="1" key="3">
    <citation type="submission" date="2021-10" db="EMBL/GenBank/DDBJ databases">
        <authorList>
            <person name="Mesa V."/>
        </authorList>
    </citation>
    <scope>NUCLEOTIDE SEQUENCE</scope>
    <source>
        <strain evidence="1">CC3_PB</strain>
    </source>
</reference>
<dbReference type="Proteomes" id="UP000431451">
    <property type="component" value="Unassembled WGS sequence"/>
</dbReference>
<name>A0A2A7MJQ7_9CLOT</name>
<keyword evidence="4" id="KW-1185">Reference proteome</keyword>
<dbReference type="EMBL" id="PDCJ01000001">
    <property type="protein sequence ID" value="PEG31571.1"/>
    <property type="molecule type" value="Genomic_DNA"/>
</dbReference>
<dbReference type="EMBL" id="CAKJVE010000004">
    <property type="protein sequence ID" value="CAG9706926.1"/>
    <property type="molecule type" value="Genomic_DNA"/>
</dbReference>
<reference evidence="3 5" key="2">
    <citation type="submission" date="2018-06" db="EMBL/GenBank/DDBJ databases">
        <authorList>
            <consortium name="IHU Genomes"/>
        </authorList>
    </citation>
    <scope>NUCLEOTIDE SEQUENCE [LARGE SCALE GENOMIC DNA]</scope>
    <source>
        <strain evidence="3 5">NEC25</strain>
    </source>
</reference>
<evidence type="ECO:0000313" key="4">
    <source>
        <dbReference type="Proteomes" id="UP000220840"/>
    </source>
</evidence>
<evidence type="ECO:0000313" key="5">
    <source>
        <dbReference type="Proteomes" id="UP000431451"/>
    </source>
</evidence>
<organism evidence="2 4">
    <name type="scientific">Clostridium neonatale</name>
    <dbReference type="NCBI Taxonomy" id="137838"/>
    <lineage>
        <taxon>Bacteria</taxon>
        <taxon>Bacillati</taxon>
        <taxon>Bacillota</taxon>
        <taxon>Clostridia</taxon>
        <taxon>Eubacteriales</taxon>
        <taxon>Clostridiaceae</taxon>
        <taxon>Clostridium</taxon>
    </lineage>
</organism>
<dbReference type="OrthoDB" id="3286086at2"/>
<accession>A0A2A7MJQ7</accession>
<reference evidence="2 4" key="1">
    <citation type="submission" date="2017-10" db="EMBL/GenBank/DDBJ databases">
        <title>Effective Description of Clostridium neonatale sp. nov. linked to necrotizing enterocolitis in neonates and a clarification of species assignable to the genus Clostridium (Prazmowski 1880) emend. Lawson and Rainey 2016.</title>
        <authorList>
            <person name="Bernard K."/>
            <person name="Burdz T."/>
            <person name="Wiebe D."/>
            <person name="Balcewich B."/>
            <person name="Alfa M."/>
            <person name="Bernier A.-M."/>
        </authorList>
    </citation>
    <scope>NUCLEOTIDE SEQUENCE [LARGE SCALE GENOMIC DNA]</scope>
    <source>
        <strain evidence="2 4">LCDC99A005</strain>
    </source>
</reference>
<dbReference type="Proteomes" id="UP000220840">
    <property type="component" value="Unassembled WGS sequence"/>
</dbReference>